<proteinExistence type="predicted"/>
<accession>A0A0N4V0W1</accession>
<evidence type="ECO:0000256" key="1">
    <source>
        <dbReference type="PROSITE-ProRule" id="PRU00529"/>
    </source>
</evidence>
<dbReference type="PANTHER" id="PTHR13452">
    <property type="entry name" value="THUMP DOMAIN CONTAINING PROTEIN 1-RELATED"/>
    <property type="match status" value="1"/>
</dbReference>
<evidence type="ECO:0000256" key="2">
    <source>
        <dbReference type="SAM" id="Phobius"/>
    </source>
</evidence>
<dbReference type="Proteomes" id="UP000274131">
    <property type="component" value="Unassembled WGS sequence"/>
</dbReference>
<dbReference type="SUPFAM" id="SSF143437">
    <property type="entry name" value="THUMP domain-like"/>
    <property type="match status" value="1"/>
</dbReference>
<keyword evidence="2" id="KW-0472">Membrane</keyword>
<keyword evidence="5" id="KW-1185">Reference proteome</keyword>
<dbReference type="OrthoDB" id="367221at2759"/>
<reference evidence="6" key="1">
    <citation type="submission" date="2017-02" db="UniProtKB">
        <authorList>
            <consortium name="WormBaseParasite"/>
        </authorList>
    </citation>
    <scope>IDENTIFICATION</scope>
</reference>
<keyword evidence="2" id="KW-0812">Transmembrane</keyword>
<protein>
    <submittedName>
        <fullName evidence="6">THUMP domain-containing protein</fullName>
    </submittedName>
</protein>
<sequence length="293" mass="33529">MNSKRKYWSGHLPNKKTVDAGMSGLLFTFSGNEKTAVREAYSLIDMVTEMCALAEKSKEFEVCELKGEGTELPKAEQDIEESDDEDVSDLVKRYCDKGLFSSGFFRYMLPLECVLLNLLINLIFKRNAKDQKKYLTDGIRQVSLKVKCCLFVSMEDSEKVYDYADRIFEMTSEKPCCRKLQRVIPVEVTCPLDFAVLNQKITKMISRYFVSDADGKWPTYSVEIIRRNSGELSRKDILSMVDDAVSQLAPQCKVNLRAPDISLLIQIVRRTIFLSCIKSYLSRRKLSLHKTGV</sequence>
<feature type="transmembrane region" description="Helical" evidence="2">
    <location>
        <begin position="104"/>
        <end position="124"/>
    </location>
</feature>
<dbReference type="WBParaSite" id="EVEC_0000356501-mRNA-1">
    <property type="protein sequence ID" value="EVEC_0000356501-mRNA-1"/>
    <property type="gene ID" value="EVEC_0000356501"/>
</dbReference>
<keyword evidence="1" id="KW-0694">RNA-binding</keyword>
<dbReference type="Pfam" id="PF02926">
    <property type="entry name" value="THUMP"/>
    <property type="match status" value="1"/>
</dbReference>
<dbReference type="InterPro" id="IPR040183">
    <property type="entry name" value="THUMPD1-like"/>
</dbReference>
<reference evidence="4 5" key="2">
    <citation type="submission" date="2018-10" db="EMBL/GenBank/DDBJ databases">
        <authorList>
            <consortium name="Pathogen Informatics"/>
        </authorList>
    </citation>
    <scope>NUCLEOTIDE SEQUENCE [LARGE SCALE GENOMIC DNA]</scope>
</reference>
<evidence type="ECO:0000259" key="3">
    <source>
        <dbReference type="PROSITE" id="PS51165"/>
    </source>
</evidence>
<dbReference type="AlphaFoldDB" id="A0A0N4V0W1"/>
<dbReference type="GO" id="GO:0006400">
    <property type="term" value="P:tRNA modification"/>
    <property type="evidence" value="ECO:0007669"/>
    <property type="project" value="InterPro"/>
</dbReference>
<dbReference type="PROSITE" id="PS51165">
    <property type="entry name" value="THUMP"/>
    <property type="match status" value="1"/>
</dbReference>
<evidence type="ECO:0000313" key="6">
    <source>
        <dbReference type="WBParaSite" id="EVEC_0000356501-mRNA-1"/>
    </source>
</evidence>
<dbReference type="SMART" id="SM00981">
    <property type="entry name" value="THUMP"/>
    <property type="match status" value="1"/>
</dbReference>
<feature type="domain" description="THUMP" evidence="3">
    <location>
        <begin position="168"/>
        <end position="278"/>
    </location>
</feature>
<organism evidence="6">
    <name type="scientific">Enterobius vermicularis</name>
    <name type="common">Human pinworm</name>
    <dbReference type="NCBI Taxonomy" id="51028"/>
    <lineage>
        <taxon>Eukaryota</taxon>
        <taxon>Metazoa</taxon>
        <taxon>Ecdysozoa</taxon>
        <taxon>Nematoda</taxon>
        <taxon>Chromadorea</taxon>
        <taxon>Rhabditida</taxon>
        <taxon>Spirurina</taxon>
        <taxon>Oxyuridomorpha</taxon>
        <taxon>Oxyuroidea</taxon>
        <taxon>Oxyuridae</taxon>
        <taxon>Enterobius</taxon>
    </lineage>
</organism>
<name>A0A0N4V0W1_ENTVE</name>
<dbReference type="PANTHER" id="PTHR13452:SF10">
    <property type="entry name" value="THUMP DOMAIN-CONTAINING PROTEIN 1"/>
    <property type="match status" value="1"/>
</dbReference>
<evidence type="ECO:0000313" key="5">
    <source>
        <dbReference type="Proteomes" id="UP000274131"/>
    </source>
</evidence>
<evidence type="ECO:0000313" key="4">
    <source>
        <dbReference type="EMBL" id="VDD88130.1"/>
    </source>
</evidence>
<keyword evidence="2" id="KW-1133">Transmembrane helix</keyword>
<dbReference type="InterPro" id="IPR004114">
    <property type="entry name" value="THUMP_dom"/>
</dbReference>
<dbReference type="Gene3D" id="3.30.2300.10">
    <property type="entry name" value="THUMP superfamily"/>
    <property type="match status" value="1"/>
</dbReference>
<dbReference type="EMBL" id="UXUI01007551">
    <property type="protein sequence ID" value="VDD88130.1"/>
    <property type="molecule type" value="Genomic_DNA"/>
</dbReference>
<dbReference type="STRING" id="51028.A0A0N4V0W1"/>
<dbReference type="CDD" id="cd11717">
    <property type="entry name" value="THUMP_THUMPD1_like"/>
    <property type="match status" value="1"/>
</dbReference>
<dbReference type="GO" id="GO:0003723">
    <property type="term" value="F:RNA binding"/>
    <property type="evidence" value="ECO:0007669"/>
    <property type="project" value="UniProtKB-UniRule"/>
</dbReference>
<gene>
    <name evidence="4" type="ORF">EVEC_LOCUS3273</name>
</gene>